<dbReference type="PANTHER" id="PTHR30250:SF11">
    <property type="entry name" value="O-ANTIGEN TRANSPORTER-RELATED"/>
    <property type="match status" value="1"/>
</dbReference>
<feature type="transmembrane region" description="Helical" evidence="6">
    <location>
        <begin position="426"/>
        <end position="448"/>
    </location>
</feature>
<keyword evidence="3 6" id="KW-0812">Transmembrane</keyword>
<dbReference type="Proteomes" id="UP000448908">
    <property type="component" value="Unassembled WGS sequence"/>
</dbReference>
<feature type="transmembrane region" description="Helical" evidence="6">
    <location>
        <begin position="55"/>
        <end position="74"/>
    </location>
</feature>
<protein>
    <submittedName>
        <fullName evidence="7">Oligosaccharide flippase family protein</fullName>
    </submittedName>
</protein>
<comment type="caution">
    <text evidence="7">The sequence shown here is derived from an EMBL/GenBank/DDBJ whole genome shotgun (WGS) entry which is preliminary data.</text>
</comment>
<feature type="transmembrane region" description="Helical" evidence="6">
    <location>
        <begin position="487"/>
        <end position="505"/>
    </location>
</feature>
<dbReference type="InterPro" id="IPR050833">
    <property type="entry name" value="Poly_Biosynth_Transport"/>
</dbReference>
<name>A0AA43W2G4_9BACT</name>
<dbReference type="EMBL" id="WNDA01000003">
    <property type="protein sequence ID" value="MTU68053.1"/>
    <property type="molecule type" value="Genomic_DNA"/>
</dbReference>
<feature type="transmembrane region" description="Helical" evidence="6">
    <location>
        <begin position="401"/>
        <end position="420"/>
    </location>
</feature>
<dbReference type="GO" id="GO:0005886">
    <property type="term" value="C:plasma membrane"/>
    <property type="evidence" value="ECO:0007669"/>
    <property type="project" value="UniProtKB-SubCell"/>
</dbReference>
<reference evidence="7 8" key="1">
    <citation type="journal article" date="2019" name="Nat. Med.">
        <title>A library of human gut bacterial isolates paired with longitudinal multiomics data enables mechanistic microbiome research.</title>
        <authorList>
            <person name="Poyet M."/>
            <person name="Groussin M."/>
            <person name="Gibbons S.M."/>
            <person name="Avila-Pacheco J."/>
            <person name="Jiang X."/>
            <person name="Kearney S.M."/>
            <person name="Perrotta A.R."/>
            <person name="Berdy B."/>
            <person name="Zhao S."/>
            <person name="Lieberman T.D."/>
            <person name="Swanson P.K."/>
            <person name="Smith M."/>
            <person name="Roesemann S."/>
            <person name="Alexander J.E."/>
            <person name="Rich S.A."/>
            <person name="Livny J."/>
            <person name="Vlamakis H."/>
            <person name="Clish C."/>
            <person name="Bullock K."/>
            <person name="Deik A."/>
            <person name="Scott J."/>
            <person name="Pierce K.A."/>
            <person name="Xavier R.J."/>
            <person name="Alm E.J."/>
        </authorList>
    </citation>
    <scope>NUCLEOTIDE SEQUENCE [LARGE SCALE GENOMIC DNA]</scope>
    <source>
        <strain evidence="7 8">BIOML-A16</strain>
    </source>
</reference>
<evidence type="ECO:0000256" key="2">
    <source>
        <dbReference type="ARBA" id="ARBA00022475"/>
    </source>
</evidence>
<evidence type="ECO:0000256" key="6">
    <source>
        <dbReference type="SAM" id="Phobius"/>
    </source>
</evidence>
<feature type="transmembrane region" description="Helical" evidence="6">
    <location>
        <begin position="253"/>
        <end position="273"/>
    </location>
</feature>
<comment type="subcellular location">
    <subcellularLocation>
        <location evidence="1">Cell membrane</location>
        <topology evidence="1">Multi-pass membrane protein</topology>
    </subcellularLocation>
</comment>
<evidence type="ECO:0000313" key="8">
    <source>
        <dbReference type="Proteomes" id="UP000448908"/>
    </source>
</evidence>
<feature type="transmembrane region" description="Helical" evidence="6">
    <location>
        <begin position="215"/>
        <end position="232"/>
    </location>
</feature>
<accession>A0AA43W2G4</accession>
<dbReference type="Pfam" id="PF01943">
    <property type="entry name" value="Polysacc_synt"/>
    <property type="match status" value="1"/>
</dbReference>
<dbReference type="CDD" id="cd13128">
    <property type="entry name" value="MATE_Wzx_like"/>
    <property type="match status" value="1"/>
</dbReference>
<feature type="transmembrane region" description="Helical" evidence="6">
    <location>
        <begin position="293"/>
        <end position="312"/>
    </location>
</feature>
<dbReference type="PANTHER" id="PTHR30250">
    <property type="entry name" value="PST FAMILY PREDICTED COLANIC ACID TRANSPORTER"/>
    <property type="match status" value="1"/>
</dbReference>
<feature type="transmembrane region" description="Helical" evidence="6">
    <location>
        <begin position="374"/>
        <end position="394"/>
    </location>
</feature>
<organism evidence="7 8">
    <name type="scientific">Parabacteroides merdae</name>
    <dbReference type="NCBI Taxonomy" id="46503"/>
    <lineage>
        <taxon>Bacteria</taxon>
        <taxon>Pseudomonadati</taxon>
        <taxon>Bacteroidota</taxon>
        <taxon>Bacteroidia</taxon>
        <taxon>Bacteroidales</taxon>
        <taxon>Tannerellaceae</taxon>
        <taxon>Parabacteroides</taxon>
    </lineage>
</organism>
<feature type="transmembrane region" description="Helical" evidence="6">
    <location>
        <begin position="333"/>
        <end position="354"/>
    </location>
</feature>
<proteinExistence type="predicted"/>
<evidence type="ECO:0000256" key="1">
    <source>
        <dbReference type="ARBA" id="ARBA00004651"/>
    </source>
</evidence>
<feature type="transmembrane region" description="Helical" evidence="6">
    <location>
        <begin position="190"/>
        <end position="209"/>
    </location>
</feature>
<evidence type="ECO:0000256" key="3">
    <source>
        <dbReference type="ARBA" id="ARBA00022692"/>
    </source>
</evidence>
<feature type="transmembrane region" description="Helical" evidence="6">
    <location>
        <begin position="132"/>
        <end position="153"/>
    </location>
</feature>
<feature type="transmembrane region" description="Helical" evidence="6">
    <location>
        <begin position="159"/>
        <end position="181"/>
    </location>
</feature>
<evidence type="ECO:0000256" key="5">
    <source>
        <dbReference type="ARBA" id="ARBA00023136"/>
    </source>
</evidence>
<evidence type="ECO:0000256" key="4">
    <source>
        <dbReference type="ARBA" id="ARBA00022989"/>
    </source>
</evidence>
<keyword evidence="2" id="KW-1003">Cell membrane</keyword>
<keyword evidence="5 6" id="KW-0472">Membrane</keyword>
<keyword evidence="4 6" id="KW-1133">Transmembrane helix</keyword>
<feature type="transmembrane region" description="Helical" evidence="6">
    <location>
        <begin position="94"/>
        <end position="111"/>
    </location>
</feature>
<sequence length="518" mass="58874">MDTEKRILQLLRHGYSFSRTRAWEYSCRSGREKRDFHSAHLDAKRPDFMKLSHNIAYNFILTISGYLFPLITYPYVSRVLGVTNIGTYNMVDSIINYFILFSMLGIGVVGIRETAENRGDRRRLSESFRDLVAFNVFMTVIAEILLLATIFLVPRFGPYRNMLLIGAVKLLANLFLVEWFYKGIEDFRYITVRSIIVKALYVVSVFVFVKAPGDYPVYYLLTICVCIANAAVNWRHLRRFITFSQGQPFLFRYARPVAVMGCYALLTSMYTTFNVVYLGLVAGDTEVGYYTSAVKLYTLIISLFTAFTNVMLPRMSALVSQGDEGEFSRLASLSNTLLFRTSLPLVVFTVLYAPEIIRIICGPGYESAVLPMRIIMPLLFIVGYEQIIIVQMLMPMKKDRAVLVNSIFGASLGVALNLLLTPRWGSISTAGVWVCSECAVMLSAQYFIRKYLQRGFPVEIFFKELLYSTPVLILLTGLWFLDCIGPIKILLPAIVISAYLFLVFVRMKKCLNGSVVNE</sequence>
<evidence type="ECO:0000313" key="7">
    <source>
        <dbReference type="EMBL" id="MTU68053.1"/>
    </source>
</evidence>
<gene>
    <name evidence="7" type="ORF">GMD92_02895</name>
</gene>
<feature type="transmembrane region" description="Helical" evidence="6">
    <location>
        <begin position="460"/>
        <end position="481"/>
    </location>
</feature>
<dbReference type="AlphaFoldDB" id="A0AA43W2G4"/>
<dbReference type="InterPro" id="IPR002797">
    <property type="entry name" value="Polysacc_synth"/>
</dbReference>